<organism evidence="12 13">
    <name type="scientific">Thermosipho atlanticus DSM 15807</name>
    <dbReference type="NCBI Taxonomy" id="1123380"/>
    <lineage>
        <taxon>Bacteria</taxon>
        <taxon>Thermotogati</taxon>
        <taxon>Thermotogota</taxon>
        <taxon>Thermotogae</taxon>
        <taxon>Thermotogales</taxon>
        <taxon>Fervidobacteriaceae</taxon>
        <taxon>Thermosipho</taxon>
    </lineage>
</organism>
<keyword evidence="3 10" id="KW-0312">Gluconeogenesis</keyword>
<keyword evidence="5 10" id="KW-0479">Metal-binding</keyword>
<keyword evidence="6 10" id="KW-0408">Iron</keyword>
<evidence type="ECO:0000256" key="5">
    <source>
        <dbReference type="ARBA" id="ARBA00022723"/>
    </source>
</evidence>
<evidence type="ECO:0000313" key="13">
    <source>
        <dbReference type="Proteomes" id="UP000242592"/>
    </source>
</evidence>
<dbReference type="OrthoDB" id="9813137at2"/>
<dbReference type="PANTHER" id="PTHR30182:SF12">
    <property type="entry name" value="L-SERINE DEHYDRATASE, BETA CHAIN-RELATED"/>
    <property type="match status" value="1"/>
</dbReference>
<evidence type="ECO:0000256" key="1">
    <source>
        <dbReference type="ARBA" id="ARBA00001966"/>
    </source>
</evidence>
<comment type="similarity">
    <text evidence="2 10">Belongs to the iron-sulfur dependent L-serine dehydratase family.</text>
</comment>
<keyword evidence="4 10" id="KW-0004">4Fe-4S</keyword>
<protein>
    <recommendedName>
        <fullName evidence="10">L-serine dehydratase</fullName>
        <ecNumber evidence="10">4.3.1.17</ecNumber>
    </recommendedName>
</protein>
<dbReference type="AlphaFoldDB" id="A0A1M5T6Q0"/>
<dbReference type="GO" id="GO:0046872">
    <property type="term" value="F:metal ion binding"/>
    <property type="evidence" value="ECO:0007669"/>
    <property type="project" value="UniProtKB-KW"/>
</dbReference>
<dbReference type="InterPro" id="IPR004643">
    <property type="entry name" value="Fe-S_L-Ser_bsu"/>
</dbReference>
<dbReference type="SUPFAM" id="SSF143548">
    <property type="entry name" value="Serine metabolism enzymes domain"/>
    <property type="match status" value="1"/>
</dbReference>
<evidence type="ECO:0000256" key="6">
    <source>
        <dbReference type="ARBA" id="ARBA00023004"/>
    </source>
</evidence>
<proteinExistence type="inferred from homology"/>
<dbReference type="Pfam" id="PF03315">
    <property type="entry name" value="SDH_beta"/>
    <property type="match status" value="1"/>
</dbReference>
<gene>
    <name evidence="12" type="ORF">SAMN02745199_1199</name>
</gene>
<dbReference type="GO" id="GO:0006094">
    <property type="term" value="P:gluconeogenesis"/>
    <property type="evidence" value="ECO:0007669"/>
    <property type="project" value="UniProtKB-KW"/>
</dbReference>
<evidence type="ECO:0000256" key="8">
    <source>
        <dbReference type="ARBA" id="ARBA00023239"/>
    </source>
</evidence>
<evidence type="ECO:0000256" key="10">
    <source>
        <dbReference type="RuleBase" id="RU366059"/>
    </source>
</evidence>
<dbReference type="InterPro" id="IPR005131">
    <property type="entry name" value="Ser_deHydtase_bsu"/>
</dbReference>
<dbReference type="Proteomes" id="UP000242592">
    <property type="component" value="Unassembled WGS sequence"/>
</dbReference>
<evidence type="ECO:0000256" key="3">
    <source>
        <dbReference type="ARBA" id="ARBA00022432"/>
    </source>
</evidence>
<dbReference type="RefSeq" id="WP_073073187.1">
    <property type="nucleotide sequence ID" value="NZ_FQXN01000004.1"/>
</dbReference>
<keyword evidence="13" id="KW-1185">Reference proteome</keyword>
<comment type="cofactor">
    <cofactor evidence="1 10">
        <name>[4Fe-4S] cluster</name>
        <dbReference type="ChEBI" id="CHEBI:49883"/>
    </cofactor>
</comment>
<dbReference type="GO" id="GO:0051539">
    <property type="term" value="F:4 iron, 4 sulfur cluster binding"/>
    <property type="evidence" value="ECO:0007669"/>
    <property type="project" value="UniProtKB-UniRule"/>
</dbReference>
<comment type="catalytic activity">
    <reaction evidence="9 10">
        <text>L-serine = pyruvate + NH4(+)</text>
        <dbReference type="Rhea" id="RHEA:19169"/>
        <dbReference type="ChEBI" id="CHEBI:15361"/>
        <dbReference type="ChEBI" id="CHEBI:28938"/>
        <dbReference type="ChEBI" id="CHEBI:33384"/>
        <dbReference type="EC" id="4.3.1.17"/>
    </reaction>
</comment>
<dbReference type="NCBIfam" id="TIGR00719">
    <property type="entry name" value="sda_beta"/>
    <property type="match status" value="1"/>
</dbReference>
<keyword evidence="8 10" id="KW-0456">Lyase</keyword>
<evidence type="ECO:0000256" key="7">
    <source>
        <dbReference type="ARBA" id="ARBA00023014"/>
    </source>
</evidence>
<dbReference type="EC" id="4.3.1.17" evidence="10"/>
<dbReference type="Gene3D" id="3.30.1330.90">
    <property type="entry name" value="D-3-phosphoglycerate dehydrogenase, domain 3"/>
    <property type="match status" value="1"/>
</dbReference>
<sequence>MNLLKVLGPVMVGPSSSHTLGALKIARFVYKLIGGVPDEVTFILHGSFSKTYKGHGTDRALLAGIIGLRQDNPEIKNAYEIAKNFGLKFHFKLEDLGDVHPNTVKIKVKRDNVFHEIEGSSIGGGDIKITFIDSVPCELSWDYDTLVIVNKDAPSALKSILATIKVNVANLYLRRINLLQEKALTIIELDEPIENIEEIKSLPSVFECYFIRRDN</sequence>
<feature type="domain" description="Serine dehydratase beta chain" evidence="11">
    <location>
        <begin position="10"/>
        <end position="83"/>
    </location>
</feature>
<evidence type="ECO:0000256" key="9">
    <source>
        <dbReference type="ARBA" id="ARBA00049406"/>
    </source>
</evidence>
<accession>A0A1M5T6Q0</accession>
<name>A0A1M5T6Q0_9BACT</name>
<dbReference type="InterPro" id="IPR029009">
    <property type="entry name" value="ASB_dom_sf"/>
</dbReference>
<reference evidence="13" key="1">
    <citation type="submission" date="2016-11" db="EMBL/GenBank/DDBJ databases">
        <authorList>
            <person name="Varghese N."/>
            <person name="Submissions S."/>
        </authorList>
    </citation>
    <scope>NUCLEOTIDE SEQUENCE [LARGE SCALE GENOMIC DNA]</scope>
    <source>
        <strain evidence="13">DSM 15807</strain>
    </source>
</reference>
<dbReference type="InterPro" id="IPR051318">
    <property type="entry name" value="Fe-S_L-Ser"/>
</dbReference>
<evidence type="ECO:0000313" key="12">
    <source>
        <dbReference type="EMBL" id="SHH46421.1"/>
    </source>
</evidence>
<dbReference type="EMBL" id="FQXN01000004">
    <property type="protein sequence ID" value="SHH46421.1"/>
    <property type="molecule type" value="Genomic_DNA"/>
</dbReference>
<dbReference type="PIRSF" id="PIRSF036692">
    <property type="entry name" value="SDH_B"/>
    <property type="match status" value="1"/>
</dbReference>
<keyword evidence="7 10" id="KW-0411">Iron-sulfur</keyword>
<evidence type="ECO:0000259" key="11">
    <source>
        <dbReference type="Pfam" id="PF03315"/>
    </source>
</evidence>
<evidence type="ECO:0000256" key="2">
    <source>
        <dbReference type="ARBA" id="ARBA00008636"/>
    </source>
</evidence>
<evidence type="ECO:0000256" key="4">
    <source>
        <dbReference type="ARBA" id="ARBA00022485"/>
    </source>
</evidence>
<dbReference type="GO" id="GO:0003941">
    <property type="term" value="F:L-serine ammonia-lyase activity"/>
    <property type="evidence" value="ECO:0007669"/>
    <property type="project" value="UniProtKB-UniRule"/>
</dbReference>
<dbReference type="STRING" id="1123380.SAMN02745199_1199"/>
<dbReference type="PANTHER" id="PTHR30182">
    <property type="entry name" value="L-SERINE DEHYDRATASE"/>
    <property type="match status" value="1"/>
</dbReference>